<evidence type="ECO:0000313" key="3">
    <source>
        <dbReference type="Proteomes" id="UP001352852"/>
    </source>
</evidence>
<feature type="region of interest" description="Disordered" evidence="1">
    <location>
        <begin position="81"/>
        <end position="104"/>
    </location>
</feature>
<dbReference type="EMBL" id="JAHUTJ010060011">
    <property type="protein sequence ID" value="MED6288202.1"/>
    <property type="molecule type" value="Genomic_DNA"/>
</dbReference>
<sequence length="104" mass="11432">MLHYSEKCILLGFYLQDRHKVKNNFTVEAPYSSTTAANHCLPFLLTSSSVGVLGVFCSPVLPAINPIQPLDGTRRTVGAESTGVLHQPHQERSLRTQRCQHSGA</sequence>
<dbReference type="Proteomes" id="UP001352852">
    <property type="component" value="Unassembled WGS sequence"/>
</dbReference>
<gene>
    <name evidence="2" type="ORF">CHARACLAT_024154</name>
</gene>
<name>A0ABU7EMG0_9TELE</name>
<evidence type="ECO:0000313" key="2">
    <source>
        <dbReference type="EMBL" id="MED6288202.1"/>
    </source>
</evidence>
<reference evidence="2 3" key="1">
    <citation type="submission" date="2021-06" db="EMBL/GenBank/DDBJ databases">
        <authorList>
            <person name="Palmer J.M."/>
        </authorList>
    </citation>
    <scope>NUCLEOTIDE SEQUENCE [LARGE SCALE GENOMIC DNA]</scope>
    <source>
        <strain evidence="2 3">CL_MEX2019</strain>
        <tissue evidence="2">Muscle</tissue>
    </source>
</reference>
<accession>A0ABU7EMG0</accession>
<evidence type="ECO:0000256" key="1">
    <source>
        <dbReference type="SAM" id="MobiDB-lite"/>
    </source>
</evidence>
<protein>
    <submittedName>
        <fullName evidence="2">Uncharacterized protein</fullName>
    </submittedName>
</protein>
<proteinExistence type="predicted"/>
<keyword evidence="3" id="KW-1185">Reference proteome</keyword>
<organism evidence="2 3">
    <name type="scientific">Characodon lateralis</name>
    <dbReference type="NCBI Taxonomy" id="208331"/>
    <lineage>
        <taxon>Eukaryota</taxon>
        <taxon>Metazoa</taxon>
        <taxon>Chordata</taxon>
        <taxon>Craniata</taxon>
        <taxon>Vertebrata</taxon>
        <taxon>Euteleostomi</taxon>
        <taxon>Actinopterygii</taxon>
        <taxon>Neopterygii</taxon>
        <taxon>Teleostei</taxon>
        <taxon>Neoteleostei</taxon>
        <taxon>Acanthomorphata</taxon>
        <taxon>Ovalentaria</taxon>
        <taxon>Atherinomorphae</taxon>
        <taxon>Cyprinodontiformes</taxon>
        <taxon>Goodeidae</taxon>
        <taxon>Characodon</taxon>
    </lineage>
</organism>
<comment type="caution">
    <text evidence="2">The sequence shown here is derived from an EMBL/GenBank/DDBJ whole genome shotgun (WGS) entry which is preliminary data.</text>
</comment>